<name>A0A7S1J0N9_9EUGL</name>
<proteinExistence type="predicted"/>
<accession>A0A7S1J0N9</accession>
<evidence type="ECO:0000313" key="1">
    <source>
        <dbReference type="EMBL" id="CAD9028334.1"/>
    </source>
</evidence>
<protein>
    <submittedName>
        <fullName evidence="1">Uncharacterized protein</fullName>
    </submittedName>
</protein>
<gene>
    <name evidence="1" type="ORF">EGYM00392_LOCUS39469</name>
</gene>
<sequence length="108" mass="11871">MQGLDKAVQRSLMGSTYNVTDQTEHKPGLVMALSSNLERVAMAQSANTLKVQMPTWTYHGLEGVPQGALWHATNINRITEGDAKGRTTEYPLRGAPGRDYLCQLVRVA</sequence>
<organism evidence="1">
    <name type="scientific">Eutreptiella gymnastica</name>
    <dbReference type="NCBI Taxonomy" id="73025"/>
    <lineage>
        <taxon>Eukaryota</taxon>
        <taxon>Discoba</taxon>
        <taxon>Euglenozoa</taxon>
        <taxon>Euglenida</taxon>
        <taxon>Spirocuta</taxon>
        <taxon>Euglenophyceae</taxon>
        <taxon>Eutreptiales</taxon>
        <taxon>Eutreptiaceae</taxon>
        <taxon>Eutreptiella</taxon>
    </lineage>
</organism>
<dbReference type="EMBL" id="HBGA01106106">
    <property type="protein sequence ID" value="CAD9028334.1"/>
    <property type="molecule type" value="Transcribed_RNA"/>
</dbReference>
<reference evidence="1" key="1">
    <citation type="submission" date="2021-01" db="EMBL/GenBank/DDBJ databases">
        <authorList>
            <person name="Corre E."/>
            <person name="Pelletier E."/>
            <person name="Niang G."/>
            <person name="Scheremetjew M."/>
            <person name="Finn R."/>
            <person name="Kale V."/>
            <person name="Holt S."/>
            <person name="Cochrane G."/>
            <person name="Meng A."/>
            <person name="Brown T."/>
            <person name="Cohen L."/>
        </authorList>
    </citation>
    <scope>NUCLEOTIDE SEQUENCE</scope>
    <source>
        <strain evidence="1">NIES-381</strain>
    </source>
</reference>
<dbReference type="AlphaFoldDB" id="A0A7S1J0N9"/>